<dbReference type="EMBL" id="SNZG01000055">
    <property type="protein sequence ID" value="TDR33389.1"/>
    <property type="molecule type" value="Genomic_DNA"/>
</dbReference>
<dbReference type="Proteomes" id="UP000294641">
    <property type="component" value="Unassembled WGS sequence"/>
</dbReference>
<keyword evidence="11" id="KW-1185">Reference proteome</keyword>
<dbReference type="InterPro" id="IPR007887">
    <property type="entry name" value="MecA_N"/>
</dbReference>
<evidence type="ECO:0000259" key="7">
    <source>
        <dbReference type="Pfam" id="PF05223"/>
    </source>
</evidence>
<evidence type="ECO:0000256" key="1">
    <source>
        <dbReference type="ARBA" id="ARBA00004370"/>
    </source>
</evidence>
<dbReference type="Gene3D" id="3.90.1310.10">
    <property type="entry name" value="Penicillin-binding protein 2a (Domain 2)"/>
    <property type="match status" value="1"/>
</dbReference>
<evidence type="ECO:0000313" key="10">
    <source>
        <dbReference type="Proteomes" id="UP000254330"/>
    </source>
</evidence>
<feature type="domain" description="Penicillin-binding protein transpeptidase" evidence="5">
    <location>
        <begin position="349"/>
        <end position="655"/>
    </location>
</feature>
<evidence type="ECO:0000313" key="11">
    <source>
        <dbReference type="Proteomes" id="UP000294641"/>
    </source>
</evidence>
<dbReference type="SUPFAM" id="SSF56601">
    <property type="entry name" value="beta-lactamase/transpeptidase-like"/>
    <property type="match status" value="1"/>
</dbReference>
<dbReference type="Pfam" id="PF03717">
    <property type="entry name" value="PBP_dimer"/>
    <property type="match status" value="1"/>
</dbReference>
<dbReference type="Pfam" id="PF00905">
    <property type="entry name" value="Transpeptidase"/>
    <property type="match status" value="1"/>
</dbReference>
<dbReference type="InterPro" id="IPR036138">
    <property type="entry name" value="PBP_dimer_sf"/>
</dbReference>
<dbReference type="GO" id="GO:0008658">
    <property type="term" value="F:penicillin binding"/>
    <property type="evidence" value="ECO:0007669"/>
    <property type="project" value="InterPro"/>
</dbReference>
<comment type="similarity">
    <text evidence="2">Belongs to the transpeptidase family.</text>
</comment>
<dbReference type="GO" id="GO:0005886">
    <property type="term" value="C:plasma membrane"/>
    <property type="evidence" value="ECO:0007669"/>
    <property type="project" value="TreeGrafter"/>
</dbReference>
<dbReference type="InterPro" id="IPR050515">
    <property type="entry name" value="Beta-lactam/transpept"/>
</dbReference>
<dbReference type="EMBL" id="UGNP01000001">
    <property type="protein sequence ID" value="STX08506.1"/>
    <property type="molecule type" value="Genomic_DNA"/>
</dbReference>
<dbReference type="InterPro" id="IPR001460">
    <property type="entry name" value="PCN-bd_Tpept"/>
</dbReference>
<evidence type="ECO:0000256" key="4">
    <source>
        <dbReference type="SAM" id="Phobius"/>
    </source>
</evidence>
<dbReference type="OrthoDB" id="9770103at2"/>
<dbReference type="InterPro" id="IPR005311">
    <property type="entry name" value="PBP_dimer"/>
</dbReference>
<dbReference type="GO" id="GO:0046677">
    <property type="term" value="P:response to antibiotic"/>
    <property type="evidence" value="ECO:0007669"/>
    <property type="project" value="InterPro"/>
</dbReference>
<dbReference type="Proteomes" id="UP000254330">
    <property type="component" value="Unassembled WGS sequence"/>
</dbReference>
<sequence>MNKKTIGIIIGAIVVIGLVIGGIFFFNEKKDEKAQEEVANQWITSLKDQKFKSFPKLVTTKSLKSQGYTTDDLVTKYTKVFGGIGVNDIKISDVKIQDQILTYKMKLHTSIGDTSSFSYKAKIVEENEEFKIVWNPNLIFPNMKSTDKISFNSTAAKRGNIKDVNGLDLATVNKAFQAGIIPKDLGIGGERTKNIAAISKFLDLPVSSIEATLKQSWVKDFLFVPLKTVADEDVRKMTGLQYKATEIRYYPLGEAAANLIGYTGKVTAEDLKKDPSLRSDATIGKAGLERAYDAKLRGTDGGEISLTDEQGNVKEKLLKSEVVDGEDIGLTIDLKVQKEAYFDLERAVGSTVVMQPKSGALIALVSKPSFDPNQMVRGISQEAYNKYVNNEDKPFMARYAQRYAPGSTMKAITAAVGFDEGTLTTDKTRKINGLQWQKDASWGNYKVTRVAEQSVVNYKNALIQSDNIFFAQEGLELGEKKLRAGLNKFGFGKDYDLPFAMEPAQISTDQHFKNEILLADTSYGQGQVLMSPIQQAVAFSAFANEGKIISPHILKGEKSKTSEATTPKTVKLVNDALVQVVENPKGTAHNLQKSGTTLAAKTGTAELKMEQGTEGQQNSFLFAFDRKKENYLVVSFVENHKKTGKSAVELAKNLLPTLEKIATEE</sequence>
<evidence type="ECO:0000256" key="3">
    <source>
        <dbReference type="ARBA" id="ARBA00023136"/>
    </source>
</evidence>
<gene>
    <name evidence="8" type="primary">penA</name>
    <name evidence="9" type="ORF">DFR61_1557</name>
    <name evidence="8" type="ORF">NCTC10597_00169</name>
</gene>
<feature type="domain" description="Penicillin-binding protein dimerisation" evidence="6">
    <location>
        <begin position="154"/>
        <end position="316"/>
    </location>
</feature>
<name>A0A8B4Q796_9BACL</name>
<evidence type="ECO:0000256" key="2">
    <source>
        <dbReference type="ARBA" id="ARBA00007171"/>
    </source>
</evidence>
<reference evidence="8 10" key="1">
    <citation type="submission" date="2018-06" db="EMBL/GenBank/DDBJ databases">
        <authorList>
            <consortium name="Pathogen Informatics"/>
            <person name="Doyle S."/>
        </authorList>
    </citation>
    <scope>NUCLEOTIDE SEQUENCE [LARGE SCALE GENOMIC DNA]</scope>
    <source>
        <strain evidence="8 10">NCTC10597</strain>
    </source>
</reference>
<proteinExistence type="inferred from homology"/>
<dbReference type="Gene3D" id="3.30.1390.30">
    <property type="entry name" value="Penicillin-binding protein 2a, domain 3"/>
    <property type="match status" value="1"/>
</dbReference>
<dbReference type="Gene3D" id="3.10.450.100">
    <property type="entry name" value="NTF2-like, domain 1"/>
    <property type="match status" value="1"/>
</dbReference>
<dbReference type="InterPro" id="IPR032710">
    <property type="entry name" value="NTF2-like_dom_sf"/>
</dbReference>
<dbReference type="SUPFAM" id="SSF56519">
    <property type="entry name" value="Penicillin binding protein dimerisation domain"/>
    <property type="match status" value="1"/>
</dbReference>
<protein>
    <submittedName>
        <fullName evidence="8 9">Penicillin-binding protein</fullName>
    </submittedName>
</protein>
<comment type="caution">
    <text evidence="8">The sequence shown here is derived from an EMBL/GenBank/DDBJ whole genome shotgun (WGS) entry which is preliminary data.</text>
</comment>
<dbReference type="PANTHER" id="PTHR30627:SF25">
    <property type="entry name" value="PENICILLIN-BINDING PROTEIN 3"/>
    <property type="match status" value="1"/>
</dbReference>
<evidence type="ECO:0000313" key="9">
    <source>
        <dbReference type="EMBL" id="TDR33389.1"/>
    </source>
</evidence>
<evidence type="ECO:0000259" key="6">
    <source>
        <dbReference type="Pfam" id="PF03717"/>
    </source>
</evidence>
<feature type="domain" description="NTF2-like N-terminal transpeptidase" evidence="7">
    <location>
        <begin position="36"/>
        <end position="147"/>
    </location>
</feature>
<evidence type="ECO:0000259" key="5">
    <source>
        <dbReference type="Pfam" id="PF00905"/>
    </source>
</evidence>
<dbReference type="RefSeq" id="WP_109350170.1">
    <property type="nucleotide sequence ID" value="NZ_BJUE01000060.1"/>
</dbReference>
<evidence type="ECO:0000313" key="8">
    <source>
        <dbReference type="EMBL" id="STX08506.1"/>
    </source>
</evidence>
<organism evidence="8 10">
    <name type="scientific">Kurthia zopfii</name>
    <dbReference type="NCBI Taxonomy" id="1650"/>
    <lineage>
        <taxon>Bacteria</taxon>
        <taxon>Bacillati</taxon>
        <taxon>Bacillota</taxon>
        <taxon>Bacilli</taxon>
        <taxon>Bacillales</taxon>
        <taxon>Caryophanaceae</taxon>
        <taxon>Kurthia</taxon>
    </lineage>
</organism>
<keyword evidence="4" id="KW-0812">Transmembrane</keyword>
<feature type="transmembrane region" description="Helical" evidence="4">
    <location>
        <begin position="6"/>
        <end position="26"/>
    </location>
</feature>
<comment type="subcellular location">
    <subcellularLocation>
        <location evidence="1">Membrane</location>
    </subcellularLocation>
</comment>
<dbReference type="Pfam" id="PF05223">
    <property type="entry name" value="MecA_N"/>
    <property type="match status" value="1"/>
</dbReference>
<reference evidence="9 11" key="2">
    <citation type="submission" date="2019-03" db="EMBL/GenBank/DDBJ databases">
        <title>Genomic Encyclopedia of Type Strains, Phase IV (KMG-IV): sequencing the most valuable type-strain genomes for metagenomic binning, comparative biology and taxonomic classification.</title>
        <authorList>
            <person name="Goeker M."/>
        </authorList>
    </citation>
    <scope>NUCLEOTIDE SEQUENCE [LARGE SCALE GENOMIC DNA]</scope>
    <source>
        <strain evidence="9 11">DSM 20580</strain>
    </source>
</reference>
<dbReference type="SUPFAM" id="SSF54427">
    <property type="entry name" value="NTF2-like"/>
    <property type="match status" value="1"/>
</dbReference>
<dbReference type="AlphaFoldDB" id="A0A8B4Q796"/>
<dbReference type="GO" id="GO:0071555">
    <property type="term" value="P:cell wall organization"/>
    <property type="evidence" value="ECO:0007669"/>
    <property type="project" value="TreeGrafter"/>
</dbReference>
<dbReference type="InterPro" id="IPR012338">
    <property type="entry name" value="Beta-lactam/transpept-like"/>
</dbReference>
<accession>A0A8B4Q796</accession>
<keyword evidence="3 4" id="KW-0472">Membrane</keyword>
<keyword evidence="4" id="KW-1133">Transmembrane helix</keyword>
<dbReference type="GO" id="GO:0071972">
    <property type="term" value="F:peptidoglycan L,D-transpeptidase activity"/>
    <property type="evidence" value="ECO:0007669"/>
    <property type="project" value="TreeGrafter"/>
</dbReference>
<dbReference type="Gene3D" id="3.40.710.10">
    <property type="entry name" value="DD-peptidase/beta-lactamase superfamily"/>
    <property type="match status" value="1"/>
</dbReference>
<dbReference type="PANTHER" id="PTHR30627">
    <property type="entry name" value="PEPTIDOGLYCAN D,D-TRANSPEPTIDASE"/>
    <property type="match status" value="1"/>
</dbReference>